<feature type="binding site" evidence="6">
    <location>
        <position position="60"/>
    </location>
    <ligand>
        <name>Zn(2+)</name>
        <dbReference type="ChEBI" id="CHEBI:29105"/>
        <label>1</label>
    </ligand>
</feature>
<feature type="domain" description="Dihydroorotase catalytic" evidence="7">
    <location>
        <begin position="49"/>
        <end position="234"/>
    </location>
</feature>
<reference evidence="11" key="2">
    <citation type="journal article" date="2018" name="Genome Biol.">
        <title>SKESA: strategic k-mer extension for scrupulous assemblies.</title>
        <authorList>
            <person name="Souvorov A."/>
            <person name="Agarwala R."/>
            <person name="Lipman D.J."/>
        </authorList>
    </citation>
    <scope>NUCLEOTIDE SEQUENCE</scope>
    <source>
        <strain evidence="11">HN1000</strain>
    </source>
</reference>
<dbReference type="PROSITE" id="PS00482">
    <property type="entry name" value="DIHYDROOROTASE_1"/>
    <property type="match status" value="1"/>
</dbReference>
<dbReference type="EMBL" id="DAEPXK010000073">
    <property type="protein sequence ID" value="HBH1544327.1"/>
    <property type="molecule type" value="Genomic_DNA"/>
</dbReference>
<evidence type="ECO:0000313" key="16">
    <source>
        <dbReference type="Proteomes" id="UP000372533"/>
    </source>
</evidence>
<dbReference type="GO" id="GO:0004151">
    <property type="term" value="F:dihydroorotase activity"/>
    <property type="evidence" value="ECO:0007669"/>
    <property type="project" value="UniProtKB-UniRule"/>
</dbReference>
<proteinExistence type="inferred from homology"/>
<dbReference type="CDD" id="cd01317">
    <property type="entry name" value="DHOase_IIa"/>
    <property type="match status" value="1"/>
</dbReference>
<dbReference type="GO" id="GO:0004038">
    <property type="term" value="F:allantoinase activity"/>
    <property type="evidence" value="ECO:0007669"/>
    <property type="project" value="TreeGrafter"/>
</dbReference>
<dbReference type="Gene3D" id="3.20.20.140">
    <property type="entry name" value="Metal-dependent hydrolases"/>
    <property type="match status" value="1"/>
</dbReference>
<feature type="active site" evidence="6">
    <location>
        <position position="304"/>
    </location>
</feature>
<dbReference type="InterPro" id="IPR002195">
    <property type="entry name" value="Dihydroorotase_CS"/>
</dbReference>
<evidence type="ECO:0000256" key="2">
    <source>
        <dbReference type="ARBA" id="ARBA00010286"/>
    </source>
</evidence>
<evidence type="ECO:0000256" key="6">
    <source>
        <dbReference type="HAMAP-Rule" id="MF_00220"/>
    </source>
</evidence>
<evidence type="ECO:0000313" key="13">
    <source>
        <dbReference type="EMBL" id="VFD35266.1"/>
    </source>
</evidence>
<evidence type="ECO:0000256" key="1">
    <source>
        <dbReference type="ARBA" id="ARBA00002368"/>
    </source>
</evidence>
<dbReference type="PANTHER" id="PTHR43668">
    <property type="entry name" value="ALLANTOINASE"/>
    <property type="match status" value="1"/>
</dbReference>
<dbReference type="RefSeq" id="WP_003436747.1">
    <property type="nucleotide sequence ID" value="NZ_AP031492.1"/>
</dbReference>
<feature type="binding site" evidence="6">
    <location>
        <position position="94"/>
    </location>
    <ligand>
        <name>substrate</name>
    </ligand>
</feature>
<dbReference type="EC" id="3.5.2.3" evidence="6"/>
<dbReference type="Proteomes" id="UP000372533">
    <property type="component" value="Unassembled WGS sequence"/>
</dbReference>
<dbReference type="NCBIfam" id="NF006839">
    <property type="entry name" value="PRK09357.1-4"/>
    <property type="match status" value="1"/>
</dbReference>
<dbReference type="InterPro" id="IPR050138">
    <property type="entry name" value="DHOase/Allantoinase_Hydrolase"/>
</dbReference>
<dbReference type="PANTHER" id="PTHR43668:SF2">
    <property type="entry name" value="ALLANTOINASE"/>
    <property type="match status" value="1"/>
</dbReference>
<keyword evidence="6" id="KW-0862">Zinc</keyword>
<sequence length="421" mass="45989">MILIKNGRVIDPKSQRDENIDLIIKENKIYKIGKFDESDEYEKIIDASGNVVAPGLVDVHVHFRDPGFTYKEDIESGAKSAARGGFTTVICMANTNPIVDNEDTFNYVKEKSKNACINVLQAAAITKGFEGKELVDMEALKKAGVPGFTDDGLPLMDSNLIMEAMIKAKELDVPLSFHEEDPSLVGNPGVNAGKVASELGLKGASSVAEDVMVARDCMLALKTGAKVDIQHISSGVSVDMVRFAKYLGANVVAEASPHHFTLTEEDVLEFGTNAKMNPPLRSKWDRDKIIEGLNDGTIEIIATDHAPHSKEEKDREFIKAPSGIIGLETSLALGITNLVHKNHLSMMQLIEKMSINPAKLYNLNIGFIEEGAVADIVIFNPEEEWTVESFVSKADNSPFKGKSLYGKVNYTICNGEIVYNA</sequence>
<protein>
    <recommendedName>
        <fullName evidence="6">Dihydroorotase</fullName>
        <shortName evidence="6">DHOase</shortName>
        <ecNumber evidence="6">3.5.2.3</ecNumber>
    </recommendedName>
</protein>
<comment type="caution">
    <text evidence="6">Lacks conserved residue(s) required for the propagation of feature annotation.</text>
</comment>
<dbReference type="GO" id="GO:0044205">
    <property type="term" value="P:'de novo' UMP biosynthetic process"/>
    <property type="evidence" value="ECO:0007669"/>
    <property type="project" value="UniProtKB-UniRule"/>
</dbReference>
<dbReference type="EMBL" id="LK932396">
    <property type="protein sequence ID" value="CDS86615.1"/>
    <property type="molecule type" value="Genomic_DNA"/>
</dbReference>
<dbReference type="Proteomes" id="UP000189137">
    <property type="component" value="Unassembled WGS sequence"/>
</dbReference>
<comment type="catalytic activity">
    <reaction evidence="6">
        <text>(S)-dihydroorotate + H2O = N-carbamoyl-L-aspartate + H(+)</text>
        <dbReference type="Rhea" id="RHEA:24296"/>
        <dbReference type="ChEBI" id="CHEBI:15377"/>
        <dbReference type="ChEBI" id="CHEBI:15378"/>
        <dbReference type="ChEBI" id="CHEBI:30864"/>
        <dbReference type="ChEBI" id="CHEBI:32814"/>
        <dbReference type="EC" id="3.5.2.3"/>
    </reaction>
</comment>
<comment type="pathway">
    <text evidence="6">Pyrimidine metabolism; UMP biosynthesis via de novo pathway; (S)-dihydroorotate from bicarbonate: step 3/3.</text>
</comment>
<evidence type="ECO:0000313" key="10">
    <source>
        <dbReference type="EMBL" id="CDT22384.1"/>
    </source>
</evidence>
<dbReference type="HAMAP" id="MF_00220_B">
    <property type="entry name" value="PyrC_classI_B"/>
    <property type="match status" value="1"/>
</dbReference>
<dbReference type="Pfam" id="PF12890">
    <property type="entry name" value="DHOase"/>
    <property type="match status" value="1"/>
</dbReference>
<feature type="binding site" evidence="6">
    <location>
        <position position="277"/>
    </location>
    <ligand>
        <name>substrate</name>
    </ligand>
</feature>
<dbReference type="GO" id="GO:0005737">
    <property type="term" value="C:cytoplasm"/>
    <property type="evidence" value="ECO:0007669"/>
    <property type="project" value="TreeGrafter"/>
</dbReference>
<feature type="binding site" evidence="6">
    <location>
        <position position="231"/>
    </location>
    <ligand>
        <name>Zn(2+)</name>
        <dbReference type="ChEBI" id="CHEBI:29105"/>
        <label>2</label>
    </ligand>
</feature>
<dbReference type="UniPathway" id="UPA00070">
    <property type="reaction ID" value="UER00117"/>
</dbReference>
<reference evidence="10" key="1">
    <citation type="submission" date="2014-07" db="EMBL/GenBank/DDBJ databases">
        <authorList>
            <person name="Monot Marc"/>
        </authorList>
    </citation>
    <scope>NUCLEOTIDE SEQUENCE</scope>
    <source>
        <strain evidence="10">7032989</strain>
        <strain evidence="9">7032994</strain>
    </source>
</reference>
<keyword evidence="3 6" id="KW-0479">Metal-binding</keyword>
<dbReference type="InterPro" id="IPR011059">
    <property type="entry name" value="Metal-dep_hydrolase_composite"/>
</dbReference>
<evidence type="ECO:0000256" key="4">
    <source>
        <dbReference type="ARBA" id="ARBA00022801"/>
    </source>
</evidence>
<feature type="binding site" evidence="6">
    <location>
        <position position="151"/>
    </location>
    <ligand>
        <name>Zn(2+)</name>
        <dbReference type="ChEBI" id="CHEBI:29105"/>
        <label>2</label>
    </ligand>
</feature>
<dbReference type="AlphaFoldDB" id="A0A031WA79"/>
<dbReference type="PROSITE" id="PS00483">
    <property type="entry name" value="DIHYDROOROTASE_2"/>
    <property type="match status" value="1"/>
</dbReference>
<evidence type="ECO:0000313" key="11">
    <source>
        <dbReference type="EMBL" id="HBH1544327.1"/>
    </source>
</evidence>
<dbReference type="EMBL" id="FUPS01000001">
    <property type="protein sequence ID" value="SJR86125.1"/>
    <property type="molecule type" value="Genomic_DNA"/>
</dbReference>
<feature type="binding site" evidence="6">
    <location>
        <begin position="62"/>
        <end position="64"/>
    </location>
    <ligand>
        <name>substrate</name>
    </ligand>
</feature>
<feature type="binding site" evidence="6">
    <location>
        <position position="62"/>
    </location>
    <ligand>
        <name>Zn(2+)</name>
        <dbReference type="ChEBI" id="CHEBI:29105"/>
        <label>1</label>
    </ligand>
</feature>
<dbReference type="SUPFAM" id="SSF51556">
    <property type="entry name" value="Metallo-dependent hydrolases"/>
    <property type="match status" value="1"/>
</dbReference>
<dbReference type="GO" id="GO:0006145">
    <property type="term" value="P:purine nucleobase catabolic process"/>
    <property type="evidence" value="ECO:0007669"/>
    <property type="project" value="TreeGrafter"/>
</dbReference>
<dbReference type="Proteomes" id="UP000411588">
    <property type="component" value="Unassembled WGS sequence"/>
</dbReference>
<evidence type="ECO:0000256" key="5">
    <source>
        <dbReference type="ARBA" id="ARBA00022975"/>
    </source>
</evidence>
<evidence type="ECO:0000313" key="8">
    <source>
        <dbReference type="EMBL" id="CDS84542.1"/>
    </source>
</evidence>
<evidence type="ECO:0000313" key="14">
    <source>
        <dbReference type="EMBL" id="VHY09557.1"/>
    </source>
</evidence>
<keyword evidence="4 6" id="KW-0378">Hydrolase</keyword>
<keyword evidence="5 6" id="KW-0665">Pyrimidine biosynthesis</keyword>
<feature type="binding site" evidence="6">
    <location>
        <position position="304"/>
    </location>
    <ligand>
        <name>Zn(2+)</name>
        <dbReference type="ChEBI" id="CHEBI:29105"/>
        <label>1</label>
    </ligand>
</feature>
<dbReference type="Proteomes" id="UP000878956">
    <property type="component" value="Unassembled WGS sequence"/>
</dbReference>
<dbReference type="EMBL" id="CAAJVP010000009">
    <property type="protein sequence ID" value="VHY09557.1"/>
    <property type="molecule type" value="Genomic_DNA"/>
</dbReference>
<comment type="function">
    <text evidence="1 6">Catalyzes the reversible cyclization of carbamoyl aspartate to dihydroorotate.</text>
</comment>
<dbReference type="GeneID" id="66353935"/>
<gene>
    <name evidence="6 10" type="primary">pyrC</name>
    <name evidence="12" type="synonym">pyrC_1</name>
    <name evidence="10" type="ORF">BN1095_340292</name>
    <name evidence="8" type="ORF">BN1096_350002</name>
    <name evidence="9" type="ORF">BN1097_580003</name>
    <name evidence="11" type="ORF">KRM00_003876</name>
    <name evidence="14" type="ORF">SAMEA1402366_02194</name>
    <name evidence="13" type="ORF">SAMEA1402399_03461</name>
    <name evidence="12" type="ORF">SAMEA3375112_00438</name>
</gene>
<organism evidence="10">
    <name type="scientific">Clostridioides difficile</name>
    <name type="common">Peptoclostridium difficile</name>
    <dbReference type="NCBI Taxonomy" id="1496"/>
    <lineage>
        <taxon>Bacteria</taxon>
        <taxon>Bacillati</taxon>
        <taxon>Bacillota</taxon>
        <taxon>Clostridia</taxon>
        <taxon>Peptostreptococcales</taxon>
        <taxon>Peptostreptococcaceae</taxon>
        <taxon>Clostridioides</taxon>
    </lineage>
</organism>
<evidence type="ECO:0000313" key="15">
    <source>
        <dbReference type="Proteomes" id="UP000189137"/>
    </source>
</evidence>
<dbReference type="EMBL" id="LK933005">
    <property type="protein sequence ID" value="CDT22384.1"/>
    <property type="molecule type" value="Genomic_DNA"/>
</dbReference>
<dbReference type="GO" id="GO:0008270">
    <property type="term" value="F:zinc ion binding"/>
    <property type="evidence" value="ECO:0007669"/>
    <property type="project" value="UniProtKB-UniRule"/>
</dbReference>
<feature type="binding site" evidence="6">
    <location>
        <position position="308"/>
    </location>
    <ligand>
        <name>substrate</name>
    </ligand>
</feature>
<evidence type="ECO:0000259" key="7">
    <source>
        <dbReference type="Pfam" id="PF12890"/>
    </source>
</evidence>
<dbReference type="EMBL" id="CAADAN010000016">
    <property type="protein sequence ID" value="VFD35266.1"/>
    <property type="molecule type" value="Genomic_DNA"/>
</dbReference>
<comment type="cofactor">
    <cofactor evidence="6">
        <name>Zn(2+)</name>
        <dbReference type="ChEBI" id="CHEBI:29105"/>
    </cofactor>
    <text evidence="6">Binds 2 Zn(2+) ions per subunit.</text>
</comment>
<dbReference type="PATRIC" id="fig|1496.1373.peg.2068"/>
<dbReference type="InterPro" id="IPR024403">
    <property type="entry name" value="DHOase_cat"/>
</dbReference>
<dbReference type="EMBL" id="LK932486">
    <property type="protein sequence ID" value="CDS84542.1"/>
    <property type="molecule type" value="Genomic_DNA"/>
</dbReference>
<feature type="binding site" evidence="6">
    <location>
        <position position="151"/>
    </location>
    <ligand>
        <name>Zn(2+)</name>
        <dbReference type="ChEBI" id="CHEBI:29105"/>
        <label>1</label>
    </ligand>
</feature>
<feature type="binding site" evidence="6">
    <location>
        <position position="178"/>
    </location>
    <ligand>
        <name>Zn(2+)</name>
        <dbReference type="ChEBI" id="CHEBI:29105"/>
        <label>2</label>
    </ligand>
</feature>
<reference evidence="14 16" key="3">
    <citation type="submission" date="2019-04" db="EMBL/GenBank/DDBJ databases">
        <authorList>
            <consortium name="Pathogen Informatics"/>
        </authorList>
    </citation>
    <scope>NUCLEOTIDE SEQUENCE [LARGE SCALE GENOMIC DNA]</scope>
    <source>
        <strain evidence="17">clo34</strain>
        <strain evidence="13">Clo34</strain>
        <strain evidence="16">tl291</strain>
        <strain evidence="14">Tl291</strain>
        <strain evidence="12 15">VRECD0157</strain>
    </source>
</reference>
<name>A0A031WA79_CLODI</name>
<dbReference type="SUPFAM" id="SSF51338">
    <property type="entry name" value="Composite domain of metallo-dependent hydrolases"/>
    <property type="match status" value="1"/>
</dbReference>
<accession>A0A031WA79</accession>
<evidence type="ECO:0000256" key="3">
    <source>
        <dbReference type="ARBA" id="ARBA00022723"/>
    </source>
</evidence>
<evidence type="ECO:0000313" key="9">
    <source>
        <dbReference type="EMBL" id="CDS86615.1"/>
    </source>
</evidence>
<dbReference type="InterPro" id="IPR032466">
    <property type="entry name" value="Metal_Hydrolase"/>
</dbReference>
<reference evidence="11" key="4">
    <citation type="submission" date="2021-06" db="EMBL/GenBank/DDBJ databases">
        <authorList>
            <consortium name="NCBI Pathogen Detection Project"/>
        </authorList>
    </citation>
    <scope>NUCLEOTIDE SEQUENCE</scope>
    <source>
        <strain evidence="11">HN1000</strain>
    </source>
</reference>
<dbReference type="InterPro" id="IPR004722">
    <property type="entry name" value="DHOase"/>
</dbReference>
<evidence type="ECO:0000313" key="12">
    <source>
        <dbReference type="EMBL" id="SJR86125.1"/>
    </source>
</evidence>
<comment type="similarity">
    <text evidence="2 6">Belongs to the metallo-dependent hydrolases superfamily. DHOase family. Class I DHOase subfamily.</text>
</comment>
<dbReference type="NCBIfam" id="TIGR00857">
    <property type="entry name" value="pyrC_multi"/>
    <property type="match status" value="1"/>
</dbReference>
<evidence type="ECO:0000313" key="17">
    <source>
        <dbReference type="Proteomes" id="UP000411588"/>
    </source>
</evidence>